<sequence>MASVTFSSSSRSPDWVVSPTSNAHLTNDRSWFTDEFTEIDSHISNAHVSIANIPVRGLGTVILPVQQLATGQGHTINGSMRLQRVLYVPDYPCNVVGGPIRSLATIHFSSLTPRGSLVYGDGSVAAIFMPGRNFYQIMLRSPPVGPPLGRSVFEQHPEYGHMAAFTWAEDAQQRCLSFLSAGFPNLAASSCATNREVMPITSSVGVDASYHRSRKRRAQDEDYETSPSTPTSPMRAAKRPRAMGESNCRARRILPAVLPARG</sequence>
<dbReference type="EMBL" id="JAANYQ010000007">
    <property type="protein sequence ID" value="KAF4122928.1"/>
    <property type="molecule type" value="Genomic_DNA"/>
</dbReference>
<gene>
    <name evidence="2" type="ORF">GMORB2_6476</name>
</gene>
<feature type="region of interest" description="Disordered" evidence="1">
    <location>
        <begin position="206"/>
        <end position="248"/>
    </location>
</feature>
<protein>
    <submittedName>
        <fullName evidence="2">Uncharacterized protein</fullName>
    </submittedName>
</protein>
<name>A0A9P5D0N4_9HYPO</name>
<dbReference type="PANTHER" id="PTHR40628">
    <property type="entry name" value="CHROMO DOMAIN-CONTAINING PROTEIN"/>
    <property type="match status" value="1"/>
</dbReference>
<evidence type="ECO:0000313" key="2">
    <source>
        <dbReference type="EMBL" id="KAF4122928.1"/>
    </source>
</evidence>
<accession>A0A9P5D0N4</accession>
<keyword evidence="3" id="KW-1185">Reference proteome</keyword>
<organism evidence="2 3">
    <name type="scientific">Geosmithia morbida</name>
    <dbReference type="NCBI Taxonomy" id="1094350"/>
    <lineage>
        <taxon>Eukaryota</taxon>
        <taxon>Fungi</taxon>
        <taxon>Dikarya</taxon>
        <taxon>Ascomycota</taxon>
        <taxon>Pezizomycotina</taxon>
        <taxon>Sordariomycetes</taxon>
        <taxon>Hypocreomycetidae</taxon>
        <taxon>Hypocreales</taxon>
        <taxon>Bionectriaceae</taxon>
        <taxon>Geosmithia</taxon>
    </lineage>
</organism>
<proteinExistence type="predicted"/>
<dbReference type="Proteomes" id="UP000749293">
    <property type="component" value="Unassembled WGS sequence"/>
</dbReference>
<dbReference type="OrthoDB" id="4232400at2759"/>
<evidence type="ECO:0000256" key="1">
    <source>
        <dbReference type="SAM" id="MobiDB-lite"/>
    </source>
</evidence>
<dbReference type="PANTHER" id="PTHR40628:SF1">
    <property type="entry name" value="CHROMO DOMAIN-CONTAINING PROTEIN"/>
    <property type="match status" value="1"/>
</dbReference>
<comment type="caution">
    <text evidence="2">The sequence shown here is derived from an EMBL/GenBank/DDBJ whole genome shotgun (WGS) entry which is preliminary data.</text>
</comment>
<reference evidence="2" key="1">
    <citation type="submission" date="2020-03" db="EMBL/GenBank/DDBJ databases">
        <title>Site-based positive gene gene selection in Geosmithia morbida across the United States reveals a broad range of putative effectors and factors for local host and environmental adapation.</title>
        <authorList>
            <person name="Onufrak A."/>
            <person name="Murdoch R.W."/>
            <person name="Gazis R."/>
            <person name="Huff M."/>
            <person name="Staton M."/>
            <person name="Klingeman W."/>
            <person name="Hadziabdic D."/>
        </authorList>
    </citation>
    <scope>NUCLEOTIDE SEQUENCE</scope>
    <source>
        <strain evidence="2">1262</strain>
    </source>
</reference>
<evidence type="ECO:0000313" key="3">
    <source>
        <dbReference type="Proteomes" id="UP000749293"/>
    </source>
</evidence>
<dbReference type="AlphaFoldDB" id="A0A9P5D0N4"/>
<dbReference type="RefSeq" id="XP_035321580.1">
    <property type="nucleotide sequence ID" value="XM_035468446.1"/>
</dbReference>
<dbReference type="GeneID" id="55972701"/>